<feature type="domain" description="EAL" evidence="4">
    <location>
        <begin position="636"/>
        <end position="890"/>
    </location>
</feature>
<dbReference type="InterPro" id="IPR001633">
    <property type="entry name" value="EAL_dom"/>
</dbReference>
<dbReference type="SMART" id="SM00267">
    <property type="entry name" value="GGDEF"/>
    <property type="match status" value="1"/>
</dbReference>
<evidence type="ECO:0000313" key="6">
    <source>
        <dbReference type="EMBL" id="NML62773.1"/>
    </source>
</evidence>
<dbReference type="PANTHER" id="PTHR44757">
    <property type="entry name" value="DIGUANYLATE CYCLASE DGCP"/>
    <property type="match status" value="1"/>
</dbReference>
<dbReference type="AlphaFoldDB" id="A0A848HTY7"/>
<dbReference type="InterPro" id="IPR054327">
    <property type="entry name" value="His-kinase-like_sensor"/>
</dbReference>
<dbReference type="PROSITE" id="PS50883">
    <property type="entry name" value="EAL"/>
    <property type="match status" value="1"/>
</dbReference>
<proteinExistence type="predicted"/>
<dbReference type="CDD" id="cd00130">
    <property type="entry name" value="PAS"/>
    <property type="match status" value="1"/>
</dbReference>
<dbReference type="Pfam" id="PF22588">
    <property type="entry name" value="dCache_1_like"/>
    <property type="match status" value="1"/>
</dbReference>
<dbReference type="InterPro" id="IPR013767">
    <property type="entry name" value="PAS_fold"/>
</dbReference>
<dbReference type="Pfam" id="PF00989">
    <property type="entry name" value="PAS"/>
    <property type="match status" value="1"/>
</dbReference>
<accession>A0A848HTY7</accession>
<comment type="caution">
    <text evidence="6">The sequence shown here is derived from an EMBL/GenBank/DDBJ whole genome shotgun (WGS) entry which is preliminary data.</text>
</comment>
<dbReference type="SMART" id="SM00091">
    <property type="entry name" value="PAS"/>
    <property type="match status" value="1"/>
</dbReference>
<dbReference type="InterPro" id="IPR000160">
    <property type="entry name" value="GGDEF_dom"/>
</dbReference>
<evidence type="ECO:0000259" key="5">
    <source>
        <dbReference type="PROSITE" id="PS50887"/>
    </source>
</evidence>
<dbReference type="Gene3D" id="3.30.450.20">
    <property type="entry name" value="PAS domain"/>
    <property type="match status" value="3"/>
</dbReference>
<reference evidence="6 7" key="1">
    <citation type="submission" date="2020-04" db="EMBL/GenBank/DDBJ databases">
        <title>Massilia sp. RP-1-19 isolated from soil.</title>
        <authorList>
            <person name="Dahal R.H."/>
        </authorList>
    </citation>
    <scope>NUCLEOTIDE SEQUENCE [LARGE SCALE GENOMIC DNA]</scope>
    <source>
        <strain evidence="6 7">RP-1-19</strain>
    </source>
</reference>
<dbReference type="PROSITE" id="PS50113">
    <property type="entry name" value="PAC"/>
    <property type="match status" value="1"/>
</dbReference>
<evidence type="ECO:0000259" key="3">
    <source>
        <dbReference type="PROSITE" id="PS50113"/>
    </source>
</evidence>
<dbReference type="PANTHER" id="PTHR44757:SF2">
    <property type="entry name" value="BIOFILM ARCHITECTURE MAINTENANCE PROTEIN MBAA"/>
    <property type="match status" value="1"/>
</dbReference>
<dbReference type="CDD" id="cd12915">
    <property type="entry name" value="PDC2_DGC_like"/>
    <property type="match status" value="1"/>
</dbReference>
<evidence type="ECO:0000259" key="2">
    <source>
        <dbReference type="PROSITE" id="PS50112"/>
    </source>
</evidence>
<dbReference type="EMBL" id="JABBGG010000010">
    <property type="protein sequence ID" value="NML62773.1"/>
    <property type="molecule type" value="Genomic_DNA"/>
</dbReference>
<organism evidence="6 7">
    <name type="scientific">Massilia polaris</name>
    <dbReference type="NCBI Taxonomy" id="2728846"/>
    <lineage>
        <taxon>Bacteria</taxon>
        <taxon>Pseudomonadati</taxon>
        <taxon>Pseudomonadota</taxon>
        <taxon>Betaproteobacteria</taxon>
        <taxon>Burkholderiales</taxon>
        <taxon>Oxalobacteraceae</taxon>
        <taxon>Telluria group</taxon>
        <taxon>Massilia</taxon>
    </lineage>
</organism>
<dbReference type="GO" id="GO:0006355">
    <property type="term" value="P:regulation of DNA-templated transcription"/>
    <property type="evidence" value="ECO:0007669"/>
    <property type="project" value="InterPro"/>
</dbReference>
<dbReference type="Pfam" id="PF00563">
    <property type="entry name" value="EAL"/>
    <property type="match status" value="1"/>
</dbReference>
<dbReference type="Pfam" id="PF00990">
    <property type="entry name" value="GGDEF"/>
    <property type="match status" value="1"/>
</dbReference>
<evidence type="ECO:0000313" key="7">
    <source>
        <dbReference type="Proteomes" id="UP000583752"/>
    </source>
</evidence>
<dbReference type="NCBIfam" id="TIGR00254">
    <property type="entry name" value="GGDEF"/>
    <property type="match status" value="1"/>
</dbReference>
<dbReference type="SUPFAM" id="SSF141868">
    <property type="entry name" value="EAL domain-like"/>
    <property type="match status" value="1"/>
</dbReference>
<gene>
    <name evidence="6" type="ORF">HHL21_17140</name>
</gene>
<dbReference type="SUPFAM" id="SSF55785">
    <property type="entry name" value="PYP-like sensor domain (PAS domain)"/>
    <property type="match status" value="1"/>
</dbReference>
<keyword evidence="1" id="KW-0472">Membrane</keyword>
<sequence>MTLPQDPTASVGKTRPYARTRLVAATALLISVLAVANSAMLYVSYNDALREQQTSLRNLSIAFAAQTLTVAQAVDQVMRQVGRVHRGGAATPPSLSPYFEENGPAQEYLLGVHLYDAAGHLIASGVPASVAIASEPIQPPPNAPQQDGPTPVSITISNIDPATGRGVINFARAISNARGERLGTILAQVDSKRFERIYTLVELGEGGSVTLLQRDGTMLVRGPNLPSGIGRSFKTTPLFVQHLPIAERGGFESVSPIDGVIRLYGYDSVPGFPLVIITGTNKTDALAAWYGRLRTALGFFSLVSLTLVFLAWRVARDTARQVKLIERLAASEARAEASAEYLANILNAVGTPIWVLDSARKFVTTNEAFSRFVGRPTADLAGLPEHEVLDPGNLGDRERRYRQVLDDAATSEALARLRDGAGETRTVIQLTSKLVNEAGQAQLVSVLTDITERQRAEQRLAYLADFDSLTGLPNQHQFLRVLEAVIGDAATHDRIVGTVVVSLKRLHEISDLLGQEAGDGALRQVGETFRTLLPPAVVVARIKGSEFAVLIAAERGRLAIEEFVIDLQQRLSGLMTIGGRDFYLGPVMGVSVFPEDGTTADELYRRAESARNREGGDDDEAIHFFSPSTHTDLDERLAIEAQLRRALERREFRLEYQPKVNIADGRIVGFEALLRWNNPVLGEVSPVLFVPIAERTGLIIAIGAWVLDETCRQMRSWTASTGAPVKVAVNLSPRQFHQKDLLPSIRDCIDRWNVPAGALELEITETALVSREQEVDVLMRGIRALGVELSIDDFGTGYSSLAYLKRFPVQRLKVDRAFIRDLGQDDDSAAIVHSVISLARNLKLGVVAEGVETEEQLAMLRDMACDEYQGFLFSRAVAADKVLALLEVNKTLA</sequence>
<dbReference type="Proteomes" id="UP000583752">
    <property type="component" value="Unassembled WGS sequence"/>
</dbReference>
<dbReference type="InterPro" id="IPR052155">
    <property type="entry name" value="Biofilm_reg_signaling"/>
</dbReference>
<dbReference type="CDD" id="cd18773">
    <property type="entry name" value="PDC1_HK_sensor"/>
    <property type="match status" value="1"/>
</dbReference>
<protein>
    <submittedName>
        <fullName evidence="6">EAL domain-containing protein</fullName>
    </submittedName>
</protein>
<dbReference type="Gene3D" id="3.20.20.450">
    <property type="entry name" value="EAL domain"/>
    <property type="match status" value="1"/>
</dbReference>
<dbReference type="InterPro" id="IPR035965">
    <property type="entry name" value="PAS-like_dom_sf"/>
</dbReference>
<evidence type="ECO:0000256" key="1">
    <source>
        <dbReference type="SAM" id="Phobius"/>
    </source>
</evidence>
<dbReference type="InterPro" id="IPR000014">
    <property type="entry name" value="PAS"/>
</dbReference>
<dbReference type="PROSITE" id="PS50887">
    <property type="entry name" value="GGDEF"/>
    <property type="match status" value="1"/>
</dbReference>
<dbReference type="CDD" id="cd01948">
    <property type="entry name" value="EAL"/>
    <property type="match status" value="1"/>
</dbReference>
<dbReference type="SMART" id="SM00052">
    <property type="entry name" value="EAL"/>
    <property type="match status" value="1"/>
</dbReference>
<keyword evidence="1" id="KW-0812">Transmembrane</keyword>
<dbReference type="PROSITE" id="PS50112">
    <property type="entry name" value="PAS"/>
    <property type="match status" value="1"/>
</dbReference>
<dbReference type="Gene3D" id="3.30.70.270">
    <property type="match status" value="1"/>
</dbReference>
<dbReference type="FunFam" id="3.20.20.450:FF:000001">
    <property type="entry name" value="Cyclic di-GMP phosphodiesterase yahA"/>
    <property type="match status" value="1"/>
</dbReference>
<evidence type="ECO:0000259" key="4">
    <source>
        <dbReference type="PROSITE" id="PS50883"/>
    </source>
</evidence>
<feature type="transmembrane region" description="Helical" evidence="1">
    <location>
        <begin position="22"/>
        <end position="43"/>
    </location>
</feature>
<dbReference type="SUPFAM" id="SSF55073">
    <property type="entry name" value="Nucleotide cyclase"/>
    <property type="match status" value="1"/>
</dbReference>
<dbReference type="NCBIfam" id="TIGR00229">
    <property type="entry name" value="sensory_box"/>
    <property type="match status" value="1"/>
</dbReference>
<keyword evidence="1" id="KW-1133">Transmembrane helix</keyword>
<dbReference type="CDD" id="cd01949">
    <property type="entry name" value="GGDEF"/>
    <property type="match status" value="1"/>
</dbReference>
<feature type="domain" description="PAS" evidence="2">
    <location>
        <begin position="338"/>
        <end position="408"/>
    </location>
</feature>
<dbReference type="InterPro" id="IPR029787">
    <property type="entry name" value="Nucleotide_cyclase"/>
</dbReference>
<feature type="domain" description="PAC" evidence="3">
    <location>
        <begin position="411"/>
        <end position="462"/>
    </location>
</feature>
<keyword evidence="7" id="KW-1185">Reference proteome</keyword>
<dbReference type="InterPro" id="IPR000700">
    <property type="entry name" value="PAS-assoc_C"/>
</dbReference>
<name>A0A848HTY7_9BURK</name>
<dbReference type="RefSeq" id="WP_169468069.1">
    <property type="nucleotide sequence ID" value="NZ_JABBGG010000010.1"/>
</dbReference>
<feature type="domain" description="GGDEF" evidence="5">
    <location>
        <begin position="494"/>
        <end position="627"/>
    </location>
</feature>
<dbReference type="InterPro" id="IPR035919">
    <property type="entry name" value="EAL_sf"/>
</dbReference>
<dbReference type="InterPro" id="IPR043128">
    <property type="entry name" value="Rev_trsase/Diguanyl_cyclase"/>
</dbReference>